<name>A3IP44_9CHRO</name>
<gene>
    <name evidence="2" type="ORF">CY0110_07794</name>
</gene>
<dbReference type="eggNOG" id="COG5305">
    <property type="taxonomic scope" value="Bacteria"/>
</dbReference>
<feature type="transmembrane region" description="Helical" evidence="1">
    <location>
        <begin position="177"/>
        <end position="195"/>
    </location>
</feature>
<feature type="transmembrane region" description="Helical" evidence="1">
    <location>
        <begin position="124"/>
        <end position="143"/>
    </location>
</feature>
<feature type="transmembrane region" description="Helical" evidence="1">
    <location>
        <begin position="257"/>
        <end position="279"/>
    </location>
</feature>
<sequence length="590" mass="66704">MLKLQSSKQWINQLSQVNDWVLLSVWVIIGGILRFTNLAAKPPWTDEFATMVFSLGNDFRSVPLNQVISLDTLLQPLRVNGDAGISDVVSLLLQEDNHPPLYFALVHLWVKLFQSAGEYVDVGVMRSLPAFLGILSIPGVYFLGKIAFRSRLVGQISAALMAVSPFGIFLAQEARHYTLAILFVIASLLCLIISLRHLYEQSIIPLWLVFSWILINSFGLSVHYFFVLTLIAEAITLFILVYAKFKHNFSQLGKRNLIRVSAIILGTLTTGLVLIFLVIPQGYGNNMITWIHPLSHILYAISPPFQLLAVWVPMLSLLPVESDFIAVVILSGLLLLLFFIWFIPYSIRGIKKGLQFNQFRLSLLILMTFISGVIALFLIITYVIGVDLTRAARYSFTYFPAVIILIGVSLALLWNEVKQKNKQLQEKETINPLILLKKLYDKLNCNGQLAFYAVWFMGLLGAVTVLINLGYQKYYRPEQLISVIKDNSSQPVLIATTHKSLVQTGEMMGVGLELKHKNELDDISFLLIHQTKNNDLQSTINLQETVNNLPRPLEVWAVNFNAAIELNNCKIDTKKYPYVDGYGYKRYICN</sequence>
<keyword evidence="1" id="KW-0472">Membrane</keyword>
<feature type="transmembrane region" description="Helical" evidence="1">
    <location>
        <begin position="152"/>
        <end position="171"/>
    </location>
</feature>
<feature type="transmembrane region" description="Helical" evidence="1">
    <location>
        <begin position="363"/>
        <end position="384"/>
    </location>
</feature>
<feature type="transmembrane region" description="Helical" evidence="1">
    <location>
        <begin position="291"/>
        <end position="312"/>
    </location>
</feature>
<feature type="transmembrane region" description="Helical" evidence="1">
    <location>
        <begin position="20"/>
        <end position="40"/>
    </location>
</feature>
<reference evidence="2 3" key="1">
    <citation type="submission" date="2007-03" db="EMBL/GenBank/DDBJ databases">
        <authorList>
            <person name="Stal L."/>
            <person name="Ferriera S."/>
            <person name="Johnson J."/>
            <person name="Kravitz S."/>
            <person name="Beeson K."/>
            <person name="Sutton G."/>
            <person name="Rogers Y.-H."/>
            <person name="Friedman R."/>
            <person name="Frazier M."/>
            <person name="Venter J.C."/>
        </authorList>
    </citation>
    <scope>NUCLEOTIDE SEQUENCE [LARGE SCALE GENOMIC DNA]</scope>
    <source>
        <strain evidence="2 3">CCY0110</strain>
    </source>
</reference>
<feature type="transmembrane region" description="Helical" evidence="1">
    <location>
        <begin position="224"/>
        <end position="245"/>
    </location>
</feature>
<evidence type="ECO:0000313" key="3">
    <source>
        <dbReference type="Proteomes" id="UP000003781"/>
    </source>
</evidence>
<organism evidence="2 3">
    <name type="scientific">Crocosphaera chwakensis CCY0110</name>
    <dbReference type="NCBI Taxonomy" id="391612"/>
    <lineage>
        <taxon>Bacteria</taxon>
        <taxon>Bacillati</taxon>
        <taxon>Cyanobacteriota</taxon>
        <taxon>Cyanophyceae</taxon>
        <taxon>Oscillatoriophycideae</taxon>
        <taxon>Chroococcales</taxon>
        <taxon>Aphanothecaceae</taxon>
        <taxon>Crocosphaera</taxon>
        <taxon>Crocosphaera chwakensis</taxon>
    </lineage>
</organism>
<feature type="transmembrane region" description="Helical" evidence="1">
    <location>
        <begin position="324"/>
        <end position="343"/>
    </location>
</feature>
<dbReference type="RefSeq" id="WP_008275165.1">
    <property type="nucleotide sequence ID" value="NZ_AAXW01000011.1"/>
</dbReference>
<comment type="caution">
    <text evidence="2">The sequence shown here is derived from an EMBL/GenBank/DDBJ whole genome shotgun (WGS) entry which is preliminary data.</text>
</comment>
<keyword evidence="1" id="KW-0812">Transmembrane</keyword>
<protein>
    <submittedName>
        <fullName evidence="2">Uncharacterized protein</fullName>
    </submittedName>
</protein>
<evidence type="ECO:0000313" key="2">
    <source>
        <dbReference type="EMBL" id="EAZ91846.1"/>
    </source>
</evidence>
<proteinExistence type="predicted"/>
<dbReference type="OrthoDB" id="416237at2"/>
<keyword evidence="1" id="KW-1133">Transmembrane helix</keyword>
<evidence type="ECO:0000256" key="1">
    <source>
        <dbReference type="SAM" id="Phobius"/>
    </source>
</evidence>
<dbReference type="AlphaFoldDB" id="A3IP44"/>
<feature type="transmembrane region" description="Helical" evidence="1">
    <location>
        <begin position="396"/>
        <end position="414"/>
    </location>
</feature>
<feature type="transmembrane region" description="Helical" evidence="1">
    <location>
        <begin position="449"/>
        <end position="471"/>
    </location>
</feature>
<keyword evidence="3" id="KW-1185">Reference proteome</keyword>
<accession>A3IP44</accession>
<dbReference type="EMBL" id="AAXW01000011">
    <property type="protein sequence ID" value="EAZ91846.1"/>
    <property type="molecule type" value="Genomic_DNA"/>
</dbReference>
<dbReference type="Proteomes" id="UP000003781">
    <property type="component" value="Unassembled WGS sequence"/>
</dbReference>